<accession>A0A919XA28</accession>
<proteinExistence type="predicted"/>
<feature type="transmembrane region" description="Helical" evidence="1">
    <location>
        <begin position="12"/>
        <end position="30"/>
    </location>
</feature>
<dbReference type="AlphaFoldDB" id="A0A919XA28"/>
<keyword evidence="3" id="KW-1185">Reference proteome</keyword>
<dbReference type="EMBL" id="BORP01000003">
    <property type="protein sequence ID" value="GIO27285.1"/>
    <property type="molecule type" value="Genomic_DNA"/>
</dbReference>
<feature type="transmembrane region" description="Helical" evidence="1">
    <location>
        <begin position="108"/>
        <end position="126"/>
    </location>
</feature>
<comment type="caution">
    <text evidence="2">The sequence shown here is derived from an EMBL/GenBank/DDBJ whole genome shotgun (WGS) entry which is preliminary data.</text>
</comment>
<sequence length="130" mass="14211">MKKYNLSKTIGIVLGTLMVVTSFGYGFLYVVGTSLGNALGSIVDRTGTDILSIGIILCVCILGILTGIGCFGLKFKGLRMAYLGFCLIMGIAFLVIYFISIGSLGTKYEVWILFMGIIYFLLGYFVKKER</sequence>
<keyword evidence="1" id="KW-0812">Transmembrane</keyword>
<dbReference type="RefSeq" id="WP_212920775.1">
    <property type="nucleotide sequence ID" value="NZ_BORP01000003.1"/>
</dbReference>
<evidence type="ECO:0000256" key="1">
    <source>
        <dbReference type="SAM" id="Phobius"/>
    </source>
</evidence>
<organism evidence="2 3">
    <name type="scientific">Ornithinibacillus bavariensis</name>
    <dbReference type="NCBI Taxonomy" id="545502"/>
    <lineage>
        <taxon>Bacteria</taxon>
        <taxon>Bacillati</taxon>
        <taxon>Bacillota</taxon>
        <taxon>Bacilli</taxon>
        <taxon>Bacillales</taxon>
        <taxon>Bacillaceae</taxon>
        <taxon>Ornithinibacillus</taxon>
    </lineage>
</organism>
<feature type="transmembrane region" description="Helical" evidence="1">
    <location>
        <begin position="50"/>
        <end position="73"/>
    </location>
</feature>
<protein>
    <submittedName>
        <fullName evidence="2">Uncharacterized protein</fullName>
    </submittedName>
</protein>
<feature type="transmembrane region" description="Helical" evidence="1">
    <location>
        <begin position="80"/>
        <end position="102"/>
    </location>
</feature>
<keyword evidence="1" id="KW-1133">Transmembrane helix</keyword>
<dbReference type="Proteomes" id="UP000676917">
    <property type="component" value="Unassembled WGS sequence"/>
</dbReference>
<keyword evidence="1" id="KW-0472">Membrane</keyword>
<evidence type="ECO:0000313" key="2">
    <source>
        <dbReference type="EMBL" id="GIO27285.1"/>
    </source>
</evidence>
<evidence type="ECO:0000313" key="3">
    <source>
        <dbReference type="Proteomes" id="UP000676917"/>
    </source>
</evidence>
<name>A0A919XA28_9BACI</name>
<reference evidence="2" key="1">
    <citation type="submission" date="2021-03" db="EMBL/GenBank/DDBJ databases">
        <title>Antimicrobial resistance genes in bacteria isolated from Japanese honey, and their potential for conferring macrolide and lincosamide resistance in the American foulbrood pathogen Paenibacillus larvae.</title>
        <authorList>
            <person name="Okamoto M."/>
            <person name="Kumagai M."/>
            <person name="Kanamori H."/>
            <person name="Takamatsu D."/>
        </authorList>
    </citation>
    <scope>NUCLEOTIDE SEQUENCE</scope>
    <source>
        <strain evidence="2">J43TS3</strain>
    </source>
</reference>
<gene>
    <name evidence="2" type="ORF">J43TS3_18960</name>
</gene>